<dbReference type="AlphaFoldDB" id="A0A8S1NA34"/>
<gene>
    <name evidence="1" type="ORF">PSON_ATCC_30995.1.T0490051</name>
</gene>
<evidence type="ECO:0000313" key="2">
    <source>
        <dbReference type="Proteomes" id="UP000692954"/>
    </source>
</evidence>
<protein>
    <submittedName>
        <fullName evidence="1">Uncharacterized protein</fullName>
    </submittedName>
</protein>
<evidence type="ECO:0000313" key="1">
    <source>
        <dbReference type="EMBL" id="CAD8085855.1"/>
    </source>
</evidence>
<keyword evidence="2" id="KW-1185">Reference proteome</keyword>
<organism evidence="1 2">
    <name type="scientific">Paramecium sonneborni</name>
    <dbReference type="NCBI Taxonomy" id="65129"/>
    <lineage>
        <taxon>Eukaryota</taxon>
        <taxon>Sar</taxon>
        <taxon>Alveolata</taxon>
        <taxon>Ciliophora</taxon>
        <taxon>Intramacronucleata</taxon>
        <taxon>Oligohymenophorea</taxon>
        <taxon>Peniculida</taxon>
        <taxon>Parameciidae</taxon>
        <taxon>Paramecium</taxon>
    </lineage>
</organism>
<sequence>MNHNSNLKYSMMINLKLYSQTAFSYLSVIEETFRLRVLIILLQTHQSLNSLFYTSIDSCQQNAKCYY</sequence>
<proteinExistence type="predicted"/>
<dbReference type="Proteomes" id="UP000692954">
    <property type="component" value="Unassembled WGS sequence"/>
</dbReference>
<name>A0A8S1NA34_9CILI</name>
<reference evidence="1" key="1">
    <citation type="submission" date="2021-01" db="EMBL/GenBank/DDBJ databases">
        <authorList>
            <consortium name="Genoscope - CEA"/>
            <person name="William W."/>
        </authorList>
    </citation>
    <scope>NUCLEOTIDE SEQUENCE</scope>
</reference>
<dbReference type="EMBL" id="CAJJDN010000049">
    <property type="protein sequence ID" value="CAD8085855.1"/>
    <property type="molecule type" value="Genomic_DNA"/>
</dbReference>
<comment type="caution">
    <text evidence="1">The sequence shown here is derived from an EMBL/GenBank/DDBJ whole genome shotgun (WGS) entry which is preliminary data.</text>
</comment>
<accession>A0A8S1NA34</accession>